<keyword evidence="2" id="KW-1185">Reference proteome</keyword>
<evidence type="ECO:0000313" key="2">
    <source>
        <dbReference type="Proteomes" id="UP001062846"/>
    </source>
</evidence>
<evidence type="ECO:0000313" key="1">
    <source>
        <dbReference type="EMBL" id="KAI8543617.1"/>
    </source>
</evidence>
<accession>A0ACC0MSY2</accession>
<dbReference type="EMBL" id="CM046395">
    <property type="protein sequence ID" value="KAI8543617.1"/>
    <property type="molecule type" value="Genomic_DNA"/>
</dbReference>
<name>A0ACC0MSY2_RHOML</name>
<dbReference type="Proteomes" id="UP001062846">
    <property type="component" value="Chromosome 8"/>
</dbReference>
<protein>
    <submittedName>
        <fullName evidence="1">Uncharacterized protein</fullName>
    </submittedName>
</protein>
<reference evidence="1" key="1">
    <citation type="submission" date="2022-02" db="EMBL/GenBank/DDBJ databases">
        <title>Plant Genome Project.</title>
        <authorList>
            <person name="Zhang R.-G."/>
        </authorList>
    </citation>
    <scope>NUCLEOTIDE SEQUENCE</scope>
    <source>
        <strain evidence="1">AT1</strain>
    </source>
</reference>
<organism evidence="1 2">
    <name type="scientific">Rhododendron molle</name>
    <name type="common">Chinese azalea</name>
    <name type="synonym">Azalea mollis</name>
    <dbReference type="NCBI Taxonomy" id="49168"/>
    <lineage>
        <taxon>Eukaryota</taxon>
        <taxon>Viridiplantae</taxon>
        <taxon>Streptophyta</taxon>
        <taxon>Embryophyta</taxon>
        <taxon>Tracheophyta</taxon>
        <taxon>Spermatophyta</taxon>
        <taxon>Magnoliopsida</taxon>
        <taxon>eudicotyledons</taxon>
        <taxon>Gunneridae</taxon>
        <taxon>Pentapetalae</taxon>
        <taxon>asterids</taxon>
        <taxon>Ericales</taxon>
        <taxon>Ericaceae</taxon>
        <taxon>Ericoideae</taxon>
        <taxon>Rhodoreae</taxon>
        <taxon>Rhododendron</taxon>
    </lineage>
</organism>
<gene>
    <name evidence="1" type="ORF">RHMOL_Rhmol08G0232100</name>
</gene>
<sequence>MVKSNQMDTSKKSLSQQIEEQFREQAEARRCVEARIGAQNNYLAMIKDSTTGKSLEEERIDALKRTKGKACCSQLVNQSEVQSF</sequence>
<comment type="caution">
    <text evidence="1">The sequence shown here is derived from an EMBL/GenBank/DDBJ whole genome shotgun (WGS) entry which is preliminary data.</text>
</comment>
<proteinExistence type="predicted"/>